<gene>
    <name evidence="1" type="ORF">GSPATT00033874001</name>
</gene>
<dbReference type="KEGG" id="ptm:GSPATT00033874001"/>
<dbReference type="HOGENOM" id="CLU_1091764_0_0_1"/>
<dbReference type="Gene3D" id="3.40.50.300">
    <property type="entry name" value="P-loop containing nucleotide triphosphate hydrolases"/>
    <property type="match status" value="1"/>
</dbReference>
<name>A0C0T1_PARTE</name>
<dbReference type="InParanoid" id="A0C0T1"/>
<keyword evidence="2" id="KW-1185">Reference proteome</keyword>
<reference evidence="1 2" key="1">
    <citation type="journal article" date="2006" name="Nature">
        <title>Global trends of whole-genome duplications revealed by the ciliate Paramecium tetraurelia.</title>
        <authorList>
            <consortium name="Genoscope"/>
            <person name="Aury J.-M."/>
            <person name="Jaillon O."/>
            <person name="Duret L."/>
            <person name="Noel B."/>
            <person name="Jubin C."/>
            <person name="Porcel B.M."/>
            <person name="Segurens B."/>
            <person name="Daubin V."/>
            <person name="Anthouard V."/>
            <person name="Aiach N."/>
            <person name="Arnaiz O."/>
            <person name="Billaut A."/>
            <person name="Beisson J."/>
            <person name="Blanc I."/>
            <person name="Bouhouche K."/>
            <person name="Camara F."/>
            <person name="Duharcourt S."/>
            <person name="Guigo R."/>
            <person name="Gogendeau D."/>
            <person name="Katinka M."/>
            <person name="Keller A.-M."/>
            <person name="Kissmehl R."/>
            <person name="Klotz C."/>
            <person name="Koll F."/>
            <person name="Le Moue A."/>
            <person name="Lepere C."/>
            <person name="Malinsky S."/>
            <person name="Nowacki M."/>
            <person name="Nowak J.K."/>
            <person name="Plattner H."/>
            <person name="Poulain J."/>
            <person name="Ruiz F."/>
            <person name="Serrano V."/>
            <person name="Zagulski M."/>
            <person name="Dessen P."/>
            <person name="Betermier M."/>
            <person name="Weissenbach J."/>
            <person name="Scarpelli C."/>
            <person name="Schachter V."/>
            <person name="Sperling L."/>
            <person name="Meyer E."/>
            <person name="Cohen J."/>
            <person name="Wincker P."/>
        </authorList>
    </citation>
    <scope>NUCLEOTIDE SEQUENCE [LARGE SCALE GENOMIC DNA]</scope>
    <source>
        <strain evidence="1 2">Stock d4-2</strain>
    </source>
</reference>
<evidence type="ECO:0000313" key="1">
    <source>
        <dbReference type="EMBL" id="CAK64398.1"/>
    </source>
</evidence>
<dbReference type="EMBL" id="CT868031">
    <property type="protein sequence ID" value="CAK64398.1"/>
    <property type="molecule type" value="Genomic_DNA"/>
</dbReference>
<dbReference type="InterPro" id="IPR027417">
    <property type="entry name" value="P-loop_NTPase"/>
</dbReference>
<proteinExistence type="predicted"/>
<dbReference type="RefSeq" id="XP_001431796.1">
    <property type="nucleotide sequence ID" value="XM_001431759.1"/>
</dbReference>
<evidence type="ECO:0008006" key="3">
    <source>
        <dbReference type="Google" id="ProtNLM"/>
    </source>
</evidence>
<protein>
    <recommendedName>
        <fullName evidence="3">G domain-containing protein</fullName>
    </recommendedName>
</protein>
<dbReference type="OMA" id="KNHIAHF"/>
<dbReference type="SUPFAM" id="SSF52540">
    <property type="entry name" value="P-loop containing nucleoside triphosphate hydrolases"/>
    <property type="match status" value="1"/>
</dbReference>
<organism evidence="1 2">
    <name type="scientific">Paramecium tetraurelia</name>
    <dbReference type="NCBI Taxonomy" id="5888"/>
    <lineage>
        <taxon>Eukaryota</taxon>
        <taxon>Sar</taxon>
        <taxon>Alveolata</taxon>
        <taxon>Ciliophora</taxon>
        <taxon>Intramacronucleata</taxon>
        <taxon>Oligohymenophorea</taxon>
        <taxon>Peniculida</taxon>
        <taxon>Parameciidae</taxon>
        <taxon>Paramecium</taxon>
    </lineage>
</organism>
<sequence length="255" mass="30240">MKAQNLLDVLAIGVSIYALYQIYQEKVKKLNNNQSFQTLKYILVGPPGVGKTKLFKKIVNTLKNSNQLEQGIQECLIRKDIDLVYTPALDFENIEQREINITIFQQYMQKNHIAHFFFLVNFERTDLMRKKLLELYKYFKKFKEKITIVITDFQLSDNEEQDKQNLKQAFSIYLNSNKSIMFVKNDFDVEEFRNQLLAEAQAFSLRDTIFEPINEDEQKQLLIQFQNKFIEGQKMIQDSHFIHMDDSLNIVENQP</sequence>
<accession>A0C0T1</accession>
<evidence type="ECO:0000313" key="2">
    <source>
        <dbReference type="Proteomes" id="UP000000600"/>
    </source>
</evidence>
<dbReference type="AlphaFoldDB" id="A0C0T1"/>
<dbReference type="Proteomes" id="UP000000600">
    <property type="component" value="Unassembled WGS sequence"/>
</dbReference>
<dbReference type="OrthoDB" id="309500at2759"/>
<dbReference type="GeneID" id="5017580"/>